<keyword evidence="6" id="KW-1185">Reference proteome</keyword>
<dbReference type="CDD" id="cd01310">
    <property type="entry name" value="TatD_DNAse"/>
    <property type="match status" value="1"/>
</dbReference>
<accession>A0A7H0EY09</accession>
<dbReference type="Gene3D" id="3.20.20.140">
    <property type="entry name" value="Metal-dependent hydrolases"/>
    <property type="match status" value="1"/>
</dbReference>
<gene>
    <name evidence="3" type="primary">dtd3</name>
    <name evidence="5" type="ORF">IAR63_12290</name>
</gene>
<dbReference type="NCBIfam" id="TIGR00010">
    <property type="entry name" value="YchF/TatD family DNA exonuclease"/>
    <property type="match status" value="1"/>
</dbReference>
<dbReference type="InterPro" id="IPR001130">
    <property type="entry name" value="TatD-like"/>
</dbReference>
<dbReference type="PANTHER" id="PTHR46124:SF2">
    <property type="entry name" value="D-AMINOACYL-TRNA DEACYLASE"/>
    <property type="match status" value="1"/>
</dbReference>
<keyword evidence="2 3" id="KW-0378">Hydrolase</keyword>
<feature type="binding site" evidence="3 4">
    <location>
        <position position="133"/>
    </location>
    <ligand>
        <name>a divalent metal cation</name>
        <dbReference type="ChEBI" id="CHEBI:60240"/>
        <label>2</label>
    </ligand>
</feature>
<dbReference type="GO" id="GO:0046872">
    <property type="term" value="F:metal ion binding"/>
    <property type="evidence" value="ECO:0007669"/>
    <property type="project" value="UniProtKB-KW"/>
</dbReference>
<feature type="binding site" evidence="3 4">
    <location>
        <position position="98"/>
    </location>
    <ligand>
        <name>a divalent metal cation</name>
        <dbReference type="ChEBI" id="CHEBI:60240"/>
        <label>1</label>
    </ligand>
</feature>
<dbReference type="InterPro" id="IPR018228">
    <property type="entry name" value="DNase_TatD-rel_CS"/>
</dbReference>
<keyword evidence="1 3" id="KW-0479">Metal-binding</keyword>
<feature type="binding site" evidence="3 4">
    <location>
        <position position="161"/>
    </location>
    <ligand>
        <name>a divalent metal cation</name>
        <dbReference type="ChEBI" id="CHEBI:60240"/>
        <label>2</label>
    </ligand>
</feature>
<sequence length="275" mass="30766">MQLIDSHVHLNFETFKPDLEAVRHRWQEAGVAHLVHSCVHPGEFASIWSIAKQFPEVSFAIGLHPLDADRWEDHTGAEIRNLVHLSNQSNAPVVAIGEMGLDFYKASNRQQQHKVFEAQLAIATELGLPVIVHCREAAVEAREVLEKWREREGEKVRGVMHCWGGTPEETQWFLDLGFYISFSGTVTFKNAKAIQSSAAMVSKDRILIETDCPFLSPTPKRGEKRNEPAYVGYVAAQLAKIRGETVESIANQTTANACRLFGIRLEGTKIQPNPS</sequence>
<dbReference type="Pfam" id="PF01026">
    <property type="entry name" value="TatD_DNase"/>
    <property type="match status" value="1"/>
</dbReference>
<comment type="function">
    <text evidence="3">Catalyzes the hydrolysis of D-tyrosyl-tRNA(Tyr).</text>
</comment>
<dbReference type="InterPro" id="IPR015991">
    <property type="entry name" value="TatD/YcfH-like"/>
</dbReference>
<name>A0A7H0EY09_9CYAN</name>
<proteinExistence type="inferred from homology"/>
<feature type="binding site" evidence="3 4">
    <location>
        <position position="211"/>
    </location>
    <ligand>
        <name>a divalent metal cation</name>
        <dbReference type="ChEBI" id="CHEBI:60240"/>
        <label>1</label>
    </ligand>
</feature>
<comment type="cofactor">
    <cofactor evidence="3">
        <name>a divalent metal cation</name>
        <dbReference type="ChEBI" id="CHEBI:60240"/>
    </cofactor>
    <text evidence="3">Binds 2 divalent metal cations per subunit.</text>
</comment>
<dbReference type="PIRSF" id="PIRSF005902">
    <property type="entry name" value="DNase_TatD"/>
    <property type="match status" value="1"/>
</dbReference>
<dbReference type="GO" id="GO:0004536">
    <property type="term" value="F:DNA nuclease activity"/>
    <property type="evidence" value="ECO:0007669"/>
    <property type="project" value="InterPro"/>
</dbReference>
<feature type="binding site" evidence="3 4">
    <location>
        <position position="9"/>
    </location>
    <ligand>
        <name>a divalent metal cation</name>
        <dbReference type="ChEBI" id="CHEBI:60240"/>
        <label>1</label>
    </ligand>
</feature>
<dbReference type="GO" id="GO:0005829">
    <property type="term" value="C:cytosol"/>
    <property type="evidence" value="ECO:0007669"/>
    <property type="project" value="TreeGrafter"/>
</dbReference>
<feature type="binding site" evidence="3 4">
    <location>
        <position position="7"/>
    </location>
    <ligand>
        <name>a divalent metal cation</name>
        <dbReference type="ChEBI" id="CHEBI:60240"/>
        <label>1</label>
    </ligand>
</feature>
<dbReference type="EMBL" id="CP060822">
    <property type="protein sequence ID" value="QNP28675.1"/>
    <property type="molecule type" value="Genomic_DNA"/>
</dbReference>
<evidence type="ECO:0000313" key="5">
    <source>
        <dbReference type="EMBL" id="QNP28675.1"/>
    </source>
</evidence>
<dbReference type="RefSeq" id="WP_187705473.1">
    <property type="nucleotide sequence ID" value="NZ_CP060822.1"/>
</dbReference>
<dbReference type="InterPro" id="IPR033665">
    <property type="entry name" value="Deacylase_DTD3"/>
</dbReference>
<dbReference type="InterPro" id="IPR032466">
    <property type="entry name" value="Metal_Hydrolase"/>
</dbReference>
<dbReference type="Proteomes" id="UP000516013">
    <property type="component" value="Chromosome"/>
</dbReference>
<dbReference type="GO" id="GO:0051499">
    <property type="term" value="F:D-aminoacyl-tRNA deacylase activity"/>
    <property type="evidence" value="ECO:0007669"/>
    <property type="project" value="UniProtKB-UniRule"/>
</dbReference>
<evidence type="ECO:0000256" key="4">
    <source>
        <dbReference type="PIRSR" id="PIRSR005902-1"/>
    </source>
</evidence>
<dbReference type="GO" id="GO:0019478">
    <property type="term" value="P:D-amino acid catabolic process"/>
    <property type="evidence" value="ECO:0007669"/>
    <property type="project" value="UniProtKB-UniRule"/>
</dbReference>
<dbReference type="SUPFAM" id="SSF51556">
    <property type="entry name" value="Metallo-dependent hydrolases"/>
    <property type="match status" value="1"/>
</dbReference>
<reference evidence="5 6" key="1">
    <citation type="submission" date="2020-08" db="EMBL/GenBank/DDBJ databases">
        <title>Complete genome sequence of Raphidiopsis curvispora isolated from drinking water reservoir in South Korea.</title>
        <authorList>
            <person name="Jeong J."/>
        </authorList>
    </citation>
    <scope>NUCLEOTIDE SEQUENCE [LARGE SCALE GENOMIC DNA]</scope>
    <source>
        <strain evidence="5 6">GIHE-G1</strain>
    </source>
</reference>
<dbReference type="PROSITE" id="PS01137">
    <property type="entry name" value="TATD_1"/>
    <property type="match status" value="1"/>
</dbReference>
<protein>
    <recommendedName>
        <fullName evidence="3">D-aminoacyl-tRNA deacylase</fullName>
        <ecNumber evidence="3">3.1.1.96</ecNumber>
    </recommendedName>
</protein>
<comment type="similarity">
    <text evidence="3">Belongs to the metallo-dependent hydrolases superfamily. TatD-type hydrolase family. DTD3 subfamily.</text>
</comment>
<dbReference type="KEGG" id="ccur:IAR63_12290"/>
<dbReference type="FunFam" id="3.20.20.140:FF:000005">
    <property type="entry name" value="TatD family hydrolase"/>
    <property type="match status" value="1"/>
</dbReference>
<dbReference type="PANTHER" id="PTHR46124">
    <property type="entry name" value="D-AMINOACYL-TRNA DEACYLASE"/>
    <property type="match status" value="1"/>
</dbReference>
<evidence type="ECO:0000256" key="1">
    <source>
        <dbReference type="ARBA" id="ARBA00022723"/>
    </source>
</evidence>
<dbReference type="EC" id="3.1.1.96" evidence="3"/>
<evidence type="ECO:0000256" key="2">
    <source>
        <dbReference type="ARBA" id="ARBA00022801"/>
    </source>
</evidence>
<comment type="catalytic activity">
    <reaction evidence="3">
        <text>a D-aminoacyl-tRNA + H2O = a tRNA + a D-alpha-amino acid + H(+)</text>
        <dbReference type="Rhea" id="RHEA:13953"/>
        <dbReference type="Rhea" id="RHEA-COMP:10123"/>
        <dbReference type="Rhea" id="RHEA-COMP:10124"/>
        <dbReference type="ChEBI" id="CHEBI:15377"/>
        <dbReference type="ChEBI" id="CHEBI:15378"/>
        <dbReference type="ChEBI" id="CHEBI:59871"/>
        <dbReference type="ChEBI" id="CHEBI:78442"/>
        <dbReference type="ChEBI" id="CHEBI:79333"/>
        <dbReference type="EC" id="3.1.1.96"/>
    </reaction>
</comment>
<evidence type="ECO:0000313" key="6">
    <source>
        <dbReference type="Proteomes" id="UP000516013"/>
    </source>
</evidence>
<organism evidence="5 6">
    <name type="scientific">Cylindrospermopsis curvispora GIHE-G1</name>
    <dbReference type="NCBI Taxonomy" id="2666332"/>
    <lineage>
        <taxon>Bacteria</taxon>
        <taxon>Bacillati</taxon>
        <taxon>Cyanobacteriota</taxon>
        <taxon>Cyanophyceae</taxon>
        <taxon>Nostocales</taxon>
        <taxon>Aphanizomenonaceae</taxon>
        <taxon>Cylindrospermopsis</taxon>
    </lineage>
</organism>
<dbReference type="HAMAP" id="MF_02048">
    <property type="entry name" value="Deacylase_DTD3"/>
    <property type="match status" value="1"/>
</dbReference>
<comment type="catalytic activity">
    <reaction evidence="3">
        <text>D-tyrosyl-tRNA(Tyr) + H2O = D-tyrosine + tRNA(Tyr)</text>
        <dbReference type="Rhea" id="RHEA:25347"/>
        <dbReference type="Rhea" id="RHEA-COMP:9707"/>
        <dbReference type="Rhea" id="RHEA-COMP:9872"/>
        <dbReference type="ChEBI" id="CHEBI:15377"/>
        <dbReference type="ChEBI" id="CHEBI:58570"/>
        <dbReference type="ChEBI" id="CHEBI:78442"/>
        <dbReference type="ChEBI" id="CHEBI:78723"/>
    </reaction>
</comment>
<feature type="binding site" evidence="3">
    <location>
        <position position="98"/>
    </location>
    <ligand>
        <name>a divalent metal cation</name>
        <dbReference type="ChEBI" id="CHEBI:60240"/>
        <label>2</label>
    </ligand>
</feature>
<dbReference type="AlphaFoldDB" id="A0A7H0EY09"/>
<dbReference type="PROSITE" id="PS01091">
    <property type="entry name" value="TATD_3"/>
    <property type="match status" value="1"/>
</dbReference>
<evidence type="ECO:0000256" key="3">
    <source>
        <dbReference type="HAMAP-Rule" id="MF_02048"/>
    </source>
</evidence>